<feature type="transmembrane region" description="Helical" evidence="2">
    <location>
        <begin position="91"/>
        <end position="119"/>
    </location>
</feature>
<feature type="compositionally biased region" description="Pro residues" evidence="1">
    <location>
        <begin position="57"/>
        <end position="71"/>
    </location>
</feature>
<evidence type="ECO:0000259" key="3">
    <source>
        <dbReference type="Pfam" id="PF02517"/>
    </source>
</evidence>
<feature type="compositionally biased region" description="Pro residues" evidence="1">
    <location>
        <begin position="1"/>
        <end position="17"/>
    </location>
</feature>
<name>A0A7Y9I7Q6_9ACTN</name>
<dbReference type="InterPro" id="IPR003675">
    <property type="entry name" value="Rce1/LyrA-like_dom"/>
</dbReference>
<dbReference type="Proteomes" id="UP000569914">
    <property type="component" value="Unassembled WGS sequence"/>
</dbReference>
<organism evidence="4 5">
    <name type="scientific">Microlunatus parietis</name>
    <dbReference type="NCBI Taxonomy" id="682979"/>
    <lineage>
        <taxon>Bacteria</taxon>
        <taxon>Bacillati</taxon>
        <taxon>Actinomycetota</taxon>
        <taxon>Actinomycetes</taxon>
        <taxon>Propionibacteriales</taxon>
        <taxon>Propionibacteriaceae</taxon>
        <taxon>Microlunatus</taxon>
    </lineage>
</organism>
<evidence type="ECO:0000256" key="2">
    <source>
        <dbReference type="SAM" id="Phobius"/>
    </source>
</evidence>
<feature type="compositionally biased region" description="Low complexity" evidence="1">
    <location>
        <begin position="372"/>
        <end position="397"/>
    </location>
</feature>
<protein>
    <submittedName>
        <fullName evidence="4">Membrane protease YdiL (CAAX protease family)</fullName>
    </submittedName>
</protein>
<gene>
    <name evidence="4" type="ORF">BKA15_002934</name>
</gene>
<keyword evidence="2" id="KW-0812">Transmembrane</keyword>
<comment type="caution">
    <text evidence="4">The sequence shown here is derived from an EMBL/GenBank/DDBJ whole genome shotgun (WGS) entry which is preliminary data.</text>
</comment>
<feature type="transmembrane region" description="Helical" evidence="2">
    <location>
        <begin position="251"/>
        <end position="268"/>
    </location>
</feature>
<accession>A0A7Y9I7Q6</accession>
<dbReference type="AlphaFoldDB" id="A0A7Y9I7Q6"/>
<dbReference type="GO" id="GO:0006508">
    <property type="term" value="P:proteolysis"/>
    <property type="evidence" value="ECO:0007669"/>
    <property type="project" value="UniProtKB-KW"/>
</dbReference>
<sequence>MSVPVGPPRPQPPPAGPPYAQQPDPQQPYGQQPYGQQPYAQQPYAQQPYPGGTPQQPYYPPVPAPVSPLPTEPSEYQQLFRGPRRRWWRPLISLLLAVAFWLVQVVLLTVAFMIYSALIGRSVEETLTSLTSGDLGPDAFLFNNLILIALIPSVLLANRIAHGLKVGYTTSVAGRVRWGWLARCLITVTPLWVVYLGIGQVFFPAASPRPEQWVAMLILVLLTTPLQCAAEEYGFRAWILQNVGTWVRHPVVAIVIATVLSSAVFALAHGSLDFFVLADIGLFAVAAVILTWRTGGLEAAIAIHTVNNVLIFGTIMIFGGWEDALVGPETTGSPITLIMSAVVDAIAVALILWQAKVAKIDRLYRPVPPSSPVAQVAPAQPGYPYPGQQYGQPGQPG</sequence>
<feature type="transmembrane region" description="Helical" evidence="2">
    <location>
        <begin position="139"/>
        <end position="157"/>
    </location>
</feature>
<dbReference type="EMBL" id="JACCBU010000001">
    <property type="protein sequence ID" value="NYE71605.1"/>
    <property type="molecule type" value="Genomic_DNA"/>
</dbReference>
<reference evidence="4 5" key="1">
    <citation type="submission" date="2020-07" db="EMBL/GenBank/DDBJ databases">
        <title>Sequencing the genomes of 1000 actinobacteria strains.</title>
        <authorList>
            <person name="Klenk H.-P."/>
        </authorList>
    </citation>
    <scope>NUCLEOTIDE SEQUENCE [LARGE SCALE GENOMIC DNA]</scope>
    <source>
        <strain evidence="4 5">DSM 22083</strain>
    </source>
</reference>
<feature type="domain" description="CAAX prenyl protease 2/Lysostaphin resistance protein A-like" evidence="3">
    <location>
        <begin position="216"/>
        <end position="310"/>
    </location>
</feature>
<feature type="compositionally biased region" description="Low complexity" evidence="1">
    <location>
        <begin position="18"/>
        <end position="56"/>
    </location>
</feature>
<feature type="transmembrane region" description="Helical" evidence="2">
    <location>
        <begin position="213"/>
        <end position="230"/>
    </location>
</feature>
<feature type="region of interest" description="Disordered" evidence="1">
    <location>
        <begin position="1"/>
        <end position="74"/>
    </location>
</feature>
<feature type="transmembrane region" description="Helical" evidence="2">
    <location>
        <begin position="333"/>
        <end position="353"/>
    </location>
</feature>
<evidence type="ECO:0000313" key="5">
    <source>
        <dbReference type="Proteomes" id="UP000569914"/>
    </source>
</evidence>
<keyword evidence="4" id="KW-0378">Hydrolase</keyword>
<keyword evidence="2" id="KW-0472">Membrane</keyword>
<feature type="transmembrane region" description="Helical" evidence="2">
    <location>
        <begin position="178"/>
        <end position="198"/>
    </location>
</feature>
<feature type="transmembrane region" description="Helical" evidence="2">
    <location>
        <begin position="299"/>
        <end position="321"/>
    </location>
</feature>
<dbReference type="RefSeq" id="WP_179751869.1">
    <property type="nucleotide sequence ID" value="NZ_JACCBU010000001.1"/>
</dbReference>
<proteinExistence type="predicted"/>
<dbReference type="GO" id="GO:0004175">
    <property type="term" value="F:endopeptidase activity"/>
    <property type="evidence" value="ECO:0007669"/>
    <property type="project" value="UniProtKB-ARBA"/>
</dbReference>
<evidence type="ECO:0000313" key="4">
    <source>
        <dbReference type="EMBL" id="NYE71605.1"/>
    </source>
</evidence>
<feature type="region of interest" description="Disordered" evidence="1">
    <location>
        <begin position="371"/>
        <end position="397"/>
    </location>
</feature>
<keyword evidence="2" id="KW-1133">Transmembrane helix</keyword>
<keyword evidence="4" id="KW-0645">Protease</keyword>
<evidence type="ECO:0000256" key="1">
    <source>
        <dbReference type="SAM" id="MobiDB-lite"/>
    </source>
</evidence>
<dbReference type="Pfam" id="PF02517">
    <property type="entry name" value="Rce1-like"/>
    <property type="match status" value="1"/>
</dbReference>
<feature type="transmembrane region" description="Helical" evidence="2">
    <location>
        <begin position="274"/>
        <end position="292"/>
    </location>
</feature>
<dbReference type="GO" id="GO:0080120">
    <property type="term" value="P:CAAX-box protein maturation"/>
    <property type="evidence" value="ECO:0007669"/>
    <property type="project" value="UniProtKB-ARBA"/>
</dbReference>
<keyword evidence="5" id="KW-1185">Reference proteome</keyword>